<dbReference type="RefSeq" id="WP_163681194.1">
    <property type="nucleotide sequence ID" value="NZ_AP022582.1"/>
</dbReference>
<name>A0A7I7P3D0_9MYCO</name>
<reference evidence="1 2" key="1">
    <citation type="journal article" date="2019" name="Emerg. Microbes Infect.">
        <title>Comprehensive subspecies identification of 175 nontuberculous mycobacteria species based on 7547 genomic profiles.</title>
        <authorList>
            <person name="Matsumoto Y."/>
            <person name="Kinjo T."/>
            <person name="Motooka D."/>
            <person name="Nabeya D."/>
            <person name="Jung N."/>
            <person name="Uechi K."/>
            <person name="Horii T."/>
            <person name="Iida T."/>
            <person name="Fujita J."/>
            <person name="Nakamura S."/>
        </authorList>
    </citation>
    <scope>NUCLEOTIDE SEQUENCE [LARGE SCALE GENOMIC DNA]</scope>
    <source>
        <strain evidence="1 2">JCM 16018</strain>
    </source>
</reference>
<organism evidence="1 2">
    <name type="scientific">Mycobacterium seoulense</name>
    <dbReference type="NCBI Taxonomy" id="386911"/>
    <lineage>
        <taxon>Bacteria</taxon>
        <taxon>Bacillati</taxon>
        <taxon>Actinomycetota</taxon>
        <taxon>Actinomycetes</taxon>
        <taxon>Mycobacteriales</taxon>
        <taxon>Mycobacteriaceae</taxon>
        <taxon>Mycobacterium</taxon>
    </lineage>
</organism>
<sequence>MIKQAIVGAAVVLFVGGCSPGTHNSGGGTTTTTTTSHAQAVRAWVELTKDHMQDLGIAMGKATLAIGSQDYPALGAACHEGHEAASFLQGHVPSPDKELTDALQASLDDFDAASHFCVAAIEDHDPNEARHAGEFMNSAEGHLTTATAVRDRIVNGAP</sequence>
<evidence type="ECO:0008006" key="3">
    <source>
        <dbReference type="Google" id="ProtNLM"/>
    </source>
</evidence>
<evidence type="ECO:0000313" key="1">
    <source>
        <dbReference type="EMBL" id="BBY02258.1"/>
    </source>
</evidence>
<keyword evidence="2" id="KW-1185">Reference proteome</keyword>
<dbReference type="KEGG" id="mseo:MSEO_27570"/>
<dbReference type="EMBL" id="AP022582">
    <property type="protein sequence ID" value="BBY02258.1"/>
    <property type="molecule type" value="Genomic_DNA"/>
</dbReference>
<dbReference type="AlphaFoldDB" id="A0A7I7P3D0"/>
<gene>
    <name evidence="1" type="ORF">MSEO_27570</name>
</gene>
<protein>
    <recommendedName>
        <fullName evidence="3">Lipoprotein</fullName>
    </recommendedName>
</protein>
<accession>A0A7I7P3D0</accession>
<dbReference type="Proteomes" id="UP000466632">
    <property type="component" value="Chromosome"/>
</dbReference>
<evidence type="ECO:0000313" key="2">
    <source>
        <dbReference type="Proteomes" id="UP000466632"/>
    </source>
</evidence>
<dbReference type="PROSITE" id="PS51257">
    <property type="entry name" value="PROKAR_LIPOPROTEIN"/>
    <property type="match status" value="1"/>
</dbReference>
<proteinExistence type="predicted"/>